<reference evidence="4 5" key="1">
    <citation type="submission" date="2016-10" db="EMBL/GenBank/DDBJ databases">
        <authorList>
            <person name="de Groot N.N."/>
        </authorList>
    </citation>
    <scope>NUCLEOTIDE SEQUENCE [LARGE SCALE GENOMIC DNA]</scope>
    <source>
        <strain evidence="4 5">DSM 22489</strain>
    </source>
</reference>
<dbReference type="InterPro" id="IPR032466">
    <property type="entry name" value="Metal_Hydrolase"/>
</dbReference>
<dbReference type="Gene3D" id="3.30.1490.130">
    <property type="entry name" value="D-aminoacylase. Domain 3"/>
    <property type="match status" value="1"/>
</dbReference>
<dbReference type="PANTHER" id="PTHR11113">
    <property type="entry name" value="N-ACETYLGLUCOSAMINE-6-PHOSPHATE DEACETYLASE"/>
    <property type="match status" value="1"/>
</dbReference>
<dbReference type="RefSeq" id="WP_103935042.1">
    <property type="nucleotide sequence ID" value="NZ_FNVA01000008.1"/>
</dbReference>
<dbReference type="SUPFAM" id="SSF51338">
    <property type="entry name" value="Composite domain of metallo-dependent hydrolases"/>
    <property type="match status" value="1"/>
</dbReference>
<evidence type="ECO:0000313" key="4">
    <source>
        <dbReference type="EMBL" id="SEG67256.1"/>
    </source>
</evidence>
<evidence type="ECO:0000259" key="3">
    <source>
        <dbReference type="Pfam" id="PF07969"/>
    </source>
</evidence>
<dbReference type="Proteomes" id="UP000236728">
    <property type="component" value="Unassembled WGS sequence"/>
</dbReference>
<dbReference type="GO" id="GO:0006046">
    <property type="term" value="P:N-acetylglucosamine catabolic process"/>
    <property type="evidence" value="ECO:0007669"/>
    <property type="project" value="TreeGrafter"/>
</dbReference>
<name>A0A1H6C4H5_9BACT</name>
<proteinExistence type="inferred from homology"/>
<evidence type="ECO:0000256" key="1">
    <source>
        <dbReference type="ARBA" id="ARBA00010716"/>
    </source>
</evidence>
<feature type="domain" description="Amidohydrolase 3" evidence="3">
    <location>
        <begin position="381"/>
        <end position="494"/>
    </location>
</feature>
<dbReference type="InterPro" id="IPR013108">
    <property type="entry name" value="Amidohydro_3"/>
</dbReference>
<dbReference type="InterPro" id="IPR023100">
    <property type="entry name" value="D-aminoacylase_insert_dom_sf"/>
</dbReference>
<comment type="similarity">
    <text evidence="1">Belongs to the metallo-dependent hydrolases superfamily. NagA family.</text>
</comment>
<evidence type="ECO:0000313" key="5">
    <source>
        <dbReference type="Proteomes" id="UP000236728"/>
    </source>
</evidence>
<accession>A0A1H6C4H5</accession>
<organism evidence="4 5">
    <name type="scientific">Bryocella elongata</name>
    <dbReference type="NCBI Taxonomy" id="863522"/>
    <lineage>
        <taxon>Bacteria</taxon>
        <taxon>Pseudomonadati</taxon>
        <taxon>Acidobacteriota</taxon>
        <taxon>Terriglobia</taxon>
        <taxon>Terriglobales</taxon>
        <taxon>Acidobacteriaceae</taxon>
        <taxon>Bryocella</taxon>
    </lineage>
</organism>
<dbReference type="Gene3D" id="2.30.40.10">
    <property type="entry name" value="Urease, subunit C, domain 1"/>
    <property type="match status" value="1"/>
</dbReference>
<dbReference type="AlphaFoldDB" id="A0A1H6C4H5"/>
<dbReference type="OrthoDB" id="9775607at2"/>
<dbReference type="Gene3D" id="3.20.20.140">
    <property type="entry name" value="Metal-dependent hydrolases"/>
    <property type="match status" value="1"/>
</dbReference>
<protein>
    <submittedName>
        <fullName evidence="4">Dihydroorotase/N-acyl-D-amino-acid deacylase</fullName>
    </submittedName>
</protein>
<dbReference type="EMBL" id="FNVA01000008">
    <property type="protein sequence ID" value="SEG67256.1"/>
    <property type="molecule type" value="Genomic_DNA"/>
</dbReference>
<dbReference type="InterPro" id="IPR011059">
    <property type="entry name" value="Metal-dep_hydrolase_composite"/>
</dbReference>
<dbReference type="CDD" id="cd01297">
    <property type="entry name" value="D-aminoacylase"/>
    <property type="match status" value="1"/>
</dbReference>
<sequence>MLLTNALLYDGTGAPPISADVLVEGGLISAIGSFPDASHHDILDLHGAALAPGFIDLHSHSDLQVLENRLEKTRQGITTEVVGNCGFSPYPCGHHAAQLAAQNEGILHGATCFSGAADYLAEARKLSHLVHTESLIGHGALRTAVLGEDANTTASPRLADLEAELDRALAEGAIGFSTGLMYAPGSQAPFAELEALCRIVARHNKLYTTHMRSYSWELLESIDEQLELARRTGCRLQISHLQAVGRDNWPKQHEALARIERARDEGIDVAFDCYPYLAGSTVLTQLLPQDTLSGGLPGLLKLLSSSSGYARLEAHLRDETAQAWSDIFLSSLHSDANRALIGRDLASIAIDRNTSPERVVLDLLREEDGRINIVAFNQSDENLRALLTHPLSSIITDGFYVSERPHPRLAGAFPTFLGEYTRQRGWLHLETAIRKITSQPAERLGLHDRGRIAPGAIADLVAFDPATIGSPATYDHPTAAPVGILHVIKAGRILTPPSS</sequence>
<dbReference type="SUPFAM" id="SSF51556">
    <property type="entry name" value="Metallo-dependent hydrolases"/>
    <property type="match status" value="1"/>
</dbReference>
<dbReference type="PANTHER" id="PTHR11113:SF14">
    <property type="entry name" value="N-ACETYLGLUCOSAMINE-6-PHOSPHATE DEACETYLASE"/>
    <property type="match status" value="1"/>
</dbReference>
<dbReference type="Pfam" id="PF07969">
    <property type="entry name" value="Amidohydro_3"/>
    <property type="match status" value="2"/>
</dbReference>
<keyword evidence="2" id="KW-0378">Hydrolase</keyword>
<evidence type="ECO:0000256" key="2">
    <source>
        <dbReference type="ARBA" id="ARBA00022801"/>
    </source>
</evidence>
<gene>
    <name evidence="4" type="ORF">SAMN05421819_4206</name>
</gene>
<dbReference type="GO" id="GO:0008448">
    <property type="term" value="F:N-acetylglucosamine-6-phosphate deacetylase activity"/>
    <property type="evidence" value="ECO:0007669"/>
    <property type="project" value="TreeGrafter"/>
</dbReference>
<keyword evidence="5" id="KW-1185">Reference proteome</keyword>
<feature type="domain" description="Amidohydrolase 3" evidence="3">
    <location>
        <begin position="42"/>
        <end position="272"/>
    </location>
</feature>